<dbReference type="Proteomes" id="UP000654604">
    <property type="component" value="Unassembled WGS sequence"/>
</dbReference>
<organism evidence="1 2">
    <name type="scientific">Cyanobacterium stanieri LEGE 03274</name>
    <dbReference type="NCBI Taxonomy" id="1828756"/>
    <lineage>
        <taxon>Bacteria</taxon>
        <taxon>Bacillati</taxon>
        <taxon>Cyanobacteriota</taxon>
        <taxon>Cyanophyceae</taxon>
        <taxon>Oscillatoriophycideae</taxon>
        <taxon>Chroococcales</taxon>
        <taxon>Geminocystaceae</taxon>
        <taxon>Cyanobacterium</taxon>
    </lineage>
</organism>
<protein>
    <recommendedName>
        <fullName evidence="3">GATA-type domain-containing protein</fullName>
    </recommendedName>
</protein>
<sequence>MLVILQNEQLLSTEKVCNGCLMANHGGTPRWQKGKLGCGQCLGKLGQNQPTVYQCQMGFHLVNIE</sequence>
<gene>
    <name evidence="1" type="ORF">IQ215_12180</name>
</gene>
<evidence type="ECO:0000313" key="1">
    <source>
        <dbReference type="EMBL" id="MBE9223455.1"/>
    </source>
</evidence>
<proteinExistence type="predicted"/>
<evidence type="ECO:0008006" key="3">
    <source>
        <dbReference type="Google" id="ProtNLM"/>
    </source>
</evidence>
<dbReference type="RefSeq" id="WP_193801693.1">
    <property type="nucleotide sequence ID" value="NZ_JADEWC010000032.1"/>
</dbReference>
<reference evidence="1 2" key="1">
    <citation type="submission" date="2020-10" db="EMBL/GenBank/DDBJ databases">
        <authorList>
            <person name="Castelo-Branco R."/>
            <person name="Eusebio N."/>
            <person name="Adriana R."/>
            <person name="Vieira A."/>
            <person name="Brugerolle De Fraissinette N."/>
            <person name="Rezende De Castro R."/>
            <person name="Schneider M.P."/>
            <person name="Vasconcelos V."/>
            <person name="Leao P.N."/>
        </authorList>
    </citation>
    <scope>NUCLEOTIDE SEQUENCE [LARGE SCALE GENOMIC DNA]</scope>
    <source>
        <strain evidence="1 2">LEGE 03274</strain>
    </source>
</reference>
<comment type="caution">
    <text evidence="1">The sequence shown here is derived from an EMBL/GenBank/DDBJ whole genome shotgun (WGS) entry which is preliminary data.</text>
</comment>
<evidence type="ECO:0000313" key="2">
    <source>
        <dbReference type="Proteomes" id="UP000654604"/>
    </source>
</evidence>
<keyword evidence="2" id="KW-1185">Reference proteome</keyword>
<accession>A0ABR9V6D3</accession>
<dbReference type="EMBL" id="JADEWC010000032">
    <property type="protein sequence ID" value="MBE9223455.1"/>
    <property type="molecule type" value="Genomic_DNA"/>
</dbReference>
<name>A0ABR9V6D3_9CHRO</name>